<evidence type="ECO:0000259" key="7">
    <source>
        <dbReference type="Pfam" id="PF21981"/>
    </source>
</evidence>
<dbReference type="InterPro" id="IPR003783">
    <property type="entry name" value="Regulatory_RecX"/>
</dbReference>
<dbReference type="InterPro" id="IPR053926">
    <property type="entry name" value="RecX_HTH_1st"/>
</dbReference>
<comment type="similarity">
    <text evidence="2 5">Belongs to the RecX family.</text>
</comment>
<evidence type="ECO:0000259" key="6">
    <source>
        <dbReference type="Pfam" id="PF02631"/>
    </source>
</evidence>
<evidence type="ECO:0000313" key="10">
    <source>
        <dbReference type="Proteomes" id="UP001589854"/>
    </source>
</evidence>
<dbReference type="HAMAP" id="MF_01114">
    <property type="entry name" value="RecX"/>
    <property type="match status" value="1"/>
</dbReference>
<organism evidence="9 10">
    <name type="scientific">Metabacillus herbersteinensis</name>
    <dbReference type="NCBI Taxonomy" id="283816"/>
    <lineage>
        <taxon>Bacteria</taxon>
        <taxon>Bacillati</taxon>
        <taxon>Bacillota</taxon>
        <taxon>Bacilli</taxon>
        <taxon>Bacillales</taxon>
        <taxon>Bacillaceae</taxon>
        <taxon>Metabacillus</taxon>
    </lineage>
</organism>
<dbReference type="Gene3D" id="1.10.10.10">
    <property type="entry name" value="Winged helix-like DNA-binding domain superfamily/Winged helix DNA-binding domain"/>
    <property type="match status" value="4"/>
</dbReference>
<accession>A0ABV6GJF3</accession>
<comment type="caution">
    <text evidence="9">The sequence shown here is derived from an EMBL/GenBank/DDBJ whole genome shotgun (WGS) entry which is preliminary data.</text>
</comment>
<evidence type="ECO:0000256" key="4">
    <source>
        <dbReference type="ARBA" id="ARBA00022490"/>
    </source>
</evidence>
<dbReference type="PANTHER" id="PTHR33602:SF1">
    <property type="entry name" value="REGULATORY PROTEIN RECX FAMILY PROTEIN"/>
    <property type="match status" value="1"/>
</dbReference>
<dbReference type="InterPro" id="IPR036388">
    <property type="entry name" value="WH-like_DNA-bd_sf"/>
</dbReference>
<evidence type="ECO:0000256" key="1">
    <source>
        <dbReference type="ARBA" id="ARBA00004496"/>
    </source>
</evidence>
<evidence type="ECO:0000313" key="9">
    <source>
        <dbReference type="EMBL" id="MFC0273827.1"/>
    </source>
</evidence>
<dbReference type="Pfam" id="PF21982">
    <property type="entry name" value="RecX_HTH1"/>
    <property type="match status" value="1"/>
</dbReference>
<evidence type="ECO:0000256" key="3">
    <source>
        <dbReference type="ARBA" id="ARBA00018111"/>
    </source>
</evidence>
<sequence>MPIITKITAQQRNDDRFNIFLDDGKGERFAFSVDQDVLLKFGLKKGKELDDLDLVEIEYGDDSKKAFNKAIEYLGYRMRSIKEIKDYLRKKEVDSAVIDEVIHKMKEYRYVDDLDFARAYVKTHWQTNGKGPNVLTQELFGKGIDRNTIEEALVQYDQASQIEEAIKHAVKTIKKNKMVSSTQSKQKVEQTLLRKGFPFSVISIALEDLELKKEEPEEWDALIKQAEKAANRYKNEAPYQFKMKMKQYLYRKGFAIELIDRYLEE</sequence>
<comment type="function">
    <text evidence="5">Modulates RecA activity.</text>
</comment>
<gene>
    <name evidence="5 9" type="primary">recX</name>
    <name evidence="9" type="ORF">ACFFIX_20785</name>
</gene>
<feature type="domain" description="RecX third three-helical" evidence="7">
    <location>
        <begin position="161"/>
        <end position="206"/>
    </location>
</feature>
<proteinExistence type="inferred from homology"/>
<reference evidence="9 10" key="1">
    <citation type="submission" date="2024-09" db="EMBL/GenBank/DDBJ databases">
        <authorList>
            <person name="Sun Q."/>
            <person name="Mori K."/>
        </authorList>
    </citation>
    <scope>NUCLEOTIDE SEQUENCE [LARGE SCALE GENOMIC DNA]</scope>
    <source>
        <strain evidence="9 10">CCM 7228</strain>
    </source>
</reference>
<feature type="domain" description="RecX first three-helical" evidence="8">
    <location>
        <begin position="66"/>
        <end position="104"/>
    </location>
</feature>
<dbReference type="RefSeq" id="WP_378937510.1">
    <property type="nucleotide sequence ID" value="NZ_JBHLVO010000025.1"/>
</dbReference>
<dbReference type="Proteomes" id="UP001589854">
    <property type="component" value="Unassembled WGS sequence"/>
</dbReference>
<dbReference type="Pfam" id="PF21981">
    <property type="entry name" value="RecX_HTH3"/>
    <property type="match status" value="2"/>
</dbReference>
<evidence type="ECO:0000256" key="2">
    <source>
        <dbReference type="ARBA" id="ARBA00009695"/>
    </source>
</evidence>
<dbReference type="NCBIfam" id="NF010733">
    <property type="entry name" value="PRK14135.1"/>
    <property type="match status" value="1"/>
</dbReference>
<dbReference type="InterPro" id="IPR053924">
    <property type="entry name" value="RecX_HTH_2nd"/>
</dbReference>
<keyword evidence="4 5" id="KW-0963">Cytoplasm</keyword>
<comment type="subcellular location">
    <subcellularLocation>
        <location evidence="1 5">Cytoplasm</location>
    </subcellularLocation>
</comment>
<dbReference type="InterPro" id="IPR053925">
    <property type="entry name" value="RecX_HTH_3rd"/>
</dbReference>
<evidence type="ECO:0000259" key="8">
    <source>
        <dbReference type="Pfam" id="PF21982"/>
    </source>
</evidence>
<evidence type="ECO:0000256" key="5">
    <source>
        <dbReference type="HAMAP-Rule" id="MF_01114"/>
    </source>
</evidence>
<dbReference type="Pfam" id="PF02631">
    <property type="entry name" value="RecX_HTH2"/>
    <property type="match status" value="1"/>
</dbReference>
<protein>
    <recommendedName>
        <fullName evidence="3 5">Regulatory protein RecX</fullName>
    </recommendedName>
</protein>
<dbReference type="PANTHER" id="PTHR33602">
    <property type="entry name" value="REGULATORY PROTEIN RECX FAMILY PROTEIN"/>
    <property type="match status" value="1"/>
</dbReference>
<dbReference type="EMBL" id="JBHLVO010000025">
    <property type="protein sequence ID" value="MFC0273827.1"/>
    <property type="molecule type" value="Genomic_DNA"/>
</dbReference>
<keyword evidence="10" id="KW-1185">Reference proteome</keyword>
<feature type="domain" description="RecX second three-helical" evidence="6">
    <location>
        <begin position="112"/>
        <end position="153"/>
    </location>
</feature>
<name>A0ABV6GJF3_9BACI</name>
<feature type="domain" description="RecX third three-helical" evidence="7">
    <location>
        <begin position="217"/>
        <end position="263"/>
    </location>
</feature>